<dbReference type="InterPro" id="IPR029063">
    <property type="entry name" value="SAM-dependent_MTases_sf"/>
</dbReference>
<dbReference type="PANTHER" id="PTHR33841">
    <property type="entry name" value="DNA METHYLTRANSFERASE YEEA-RELATED"/>
    <property type="match status" value="1"/>
</dbReference>
<evidence type="ECO:0000256" key="2">
    <source>
        <dbReference type="ARBA" id="ARBA00022603"/>
    </source>
</evidence>
<evidence type="ECO:0000256" key="5">
    <source>
        <dbReference type="ARBA" id="ARBA00047942"/>
    </source>
</evidence>
<sequence>MAGNKKTHNPNSLRFRQAKTRAEKLGQVPTPPSIAQLLASSVPADARRILDLGAGKGALAGSVLRRCLKSRALLVDIDAQAMSRLEDIAPSRTTTANLDVLRSPIVPQLRVGRSRPDVVVSNPPYAMARLGKASIDRVRCIFPEVQDQGGWLRSDVVFAAHAWSLLGRNGSFALIVASPIVTQPAFASVRRQLISGLSNLTVTQLEPKTFEKAEVDAFLITGRKTPSRGQNVTLQRCSQDGVVVGERAISIEDAMRRMDFGYHEAMTTMNADARHVIGTLATLQAAVIRGSRSKNQYAGMGLQAFHTSHFTTDAEELHLTGGQDGFQNAYRGDILVARVGSRCLTRQARVTAGEGLFTDCVYRIRVPDAHRALVWSTLNSDFGREWRQAHAVGNCAKHLTVGTLLTMPVLA</sequence>
<dbReference type="GO" id="GO:0003676">
    <property type="term" value="F:nucleic acid binding"/>
    <property type="evidence" value="ECO:0007669"/>
    <property type="project" value="InterPro"/>
</dbReference>
<dbReference type="EMBL" id="CP003774">
    <property type="protein sequence ID" value="AFQ47017.1"/>
    <property type="molecule type" value="Genomic_DNA"/>
</dbReference>
<evidence type="ECO:0000313" key="7">
    <source>
        <dbReference type="EMBL" id="AFQ47017.1"/>
    </source>
</evidence>
<name>A0A9W3K1L9_BURCE</name>
<keyword evidence="2 7" id="KW-0489">Methyltransferase</keyword>
<accession>A0A9W3K1L9</accession>
<evidence type="ECO:0000256" key="1">
    <source>
        <dbReference type="ARBA" id="ARBA00011900"/>
    </source>
</evidence>
<dbReference type="PROSITE" id="PS00092">
    <property type="entry name" value="N6_MTASE"/>
    <property type="match status" value="1"/>
</dbReference>
<reference evidence="7 8" key="1">
    <citation type="journal article" date="2012" name="J. Bacteriol.">
        <title>Complete Genome Sequence of Burkholderia sp. Strain GG4, a Betaproteobacterium That Reduces 3-Oxo-N-Acylhomoserine Lactones and Produces Different N-Acylhomoserine Lactones.</title>
        <authorList>
            <person name="Hong K.W."/>
            <person name="Koh C.L."/>
            <person name="Sam C.K."/>
            <person name="Yin W.F."/>
            <person name="Chan K.G."/>
        </authorList>
    </citation>
    <scope>NUCLEOTIDE SEQUENCE [LARGE SCALE GENOMIC DNA]</scope>
    <source>
        <strain evidence="7 8">GG4</strain>
    </source>
</reference>
<dbReference type="GO" id="GO:0032259">
    <property type="term" value="P:methylation"/>
    <property type="evidence" value="ECO:0007669"/>
    <property type="project" value="UniProtKB-KW"/>
</dbReference>
<dbReference type="Gene3D" id="3.40.50.150">
    <property type="entry name" value="Vaccinia Virus protein VP39"/>
    <property type="match status" value="1"/>
</dbReference>
<dbReference type="SUPFAM" id="SSF53335">
    <property type="entry name" value="S-adenosyl-L-methionine-dependent methyltransferases"/>
    <property type="match status" value="1"/>
</dbReference>
<dbReference type="REBASE" id="52330">
    <property type="entry name" value="M.BceGG4ORF566P"/>
</dbReference>
<keyword evidence="3" id="KW-0808">Transferase</keyword>
<evidence type="ECO:0000259" key="6">
    <source>
        <dbReference type="Pfam" id="PF05175"/>
    </source>
</evidence>
<dbReference type="GO" id="GO:0008170">
    <property type="term" value="F:N-methyltransferase activity"/>
    <property type="evidence" value="ECO:0007669"/>
    <property type="project" value="UniProtKB-ARBA"/>
</dbReference>
<feature type="domain" description="Methyltransferase small" evidence="6">
    <location>
        <begin position="35"/>
        <end position="127"/>
    </location>
</feature>
<comment type="catalytic activity">
    <reaction evidence="5">
        <text>a 2'-deoxyadenosine in DNA + S-adenosyl-L-methionine = an N(6)-methyl-2'-deoxyadenosine in DNA + S-adenosyl-L-homocysteine + H(+)</text>
        <dbReference type="Rhea" id="RHEA:15197"/>
        <dbReference type="Rhea" id="RHEA-COMP:12418"/>
        <dbReference type="Rhea" id="RHEA-COMP:12419"/>
        <dbReference type="ChEBI" id="CHEBI:15378"/>
        <dbReference type="ChEBI" id="CHEBI:57856"/>
        <dbReference type="ChEBI" id="CHEBI:59789"/>
        <dbReference type="ChEBI" id="CHEBI:90615"/>
        <dbReference type="ChEBI" id="CHEBI:90616"/>
        <dbReference type="EC" id="2.1.1.72"/>
    </reaction>
</comment>
<dbReference type="InterPro" id="IPR002052">
    <property type="entry name" value="DNA_methylase_N6_adenine_CS"/>
</dbReference>
<dbReference type="CDD" id="cd02440">
    <property type="entry name" value="AdoMet_MTases"/>
    <property type="match status" value="1"/>
</dbReference>
<gene>
    <name evidence="7" type="ORF">GEM_0566</name>
</gene>
<protein>
    <recommendedName>
        <fullName evidence="1">site-specific DNA-methyltransferase (adenine-specific)</fullName>
        <ecNumber evidence="1">2.1.1.72</ecNumber>
    </recommendedName>
</protein>
<dbReference type="KEGG" id="bct:GEM_0566"/>
<dbReference type="RefSeq" id="WP_014895938.1">
    <property type="nucleotide sequence ID" value="NC_018513.1"/>
</dbReference>
<evidence type="ECO:0000313" key="8">
    <source>
        <dbReference type="Proteomes" id="UP000032866"/>
    </source>
</evidence>
<dbReference type="PANTHER" id="PTHR33841:SF1">
    <property type="entry name" value="DNA METHYLTRANSFERASE A"/>
    <property type="match status" value="1"/>
</dbReference>
<dbReference type="Proteomes" id="UP000032866">
    <property type="component" value="Chromosome 1"/>
</dbReference>
<dbReference type="InterPro" id="IPR050953">
    <property type="entry name" value="N4_N6_ade-DNA_methylase"/>
</dbReference>
<dbReference type="GO" id="GO:0009007">
    <property type="term" value="F:site-specific DNA-methyltransferase (adenine-specific) activity"/>
    <property type="evidence" value="ECO:0007669"/>
    <property type="project" value="UniProtKB-EC"/>
</dbReference>
<keyword evidence="4" id="KW-0949">S-adenosyl-L-methionine</keyword>
<dbReference type="Pfam" id="PF05175">
    <property type="entry name" value="MTS"/>
    <property type="match status" value="1"/>
</dbReference>
<evidence type="ECO:0000256" key="4">
    <source>
        <dbReference type="ARBA" id="ARBA00022691"/>
    </source>
</evidence>
<organism evidence="7 8">
    <name type="scientific">Burkholderia cepacia GG4</name>
    <dbReference type="NCBI Taxonomy" id="1009846"/>
    <lineage>
        <taxon>Bacteria</taxon>
        <taxon>Pseudomonadati</taxon>
        <taxon>Pseudomonadota</taxon>
        <taxon>Betaproteobacteria</taxon>
        <taxon>Burkholderiales</taxon>
        <taxon>Burkholderiaceae</taxon>
        <taxon>Burkholderia</taxon>
        <taxon>Burkholderia cepacia complex</taxon>
    </lineage>
</organism>
<proteinExistence type="predicted"/>
<evidence type="ECO:0000256" key="3">
    <source>
        <dbReference type="ARBA" id="ARBA00022679"/>
    </source>
</evidence>
<dbReference type="InterPro" id="IPR007848">
    <property type="entry name" value="Small_mtfrase_dom"/>
</dbReference>
<dbReference type="AlphaFoldDB" id="A0A9W3K1L9"/>
<dbReference type="EC" id="2.1.1.72" evidence="1"/>
<dbReference type="PRINTS" id="PR00507">
    <property type="entry name" value="N12N6MTFRASE"/>
</dbReference>